<keyword evidence="2" id="KW-0575">Peroxidase</keyword>
<accession>A0A5M9MBW1</accession>
<feature type="domain" description="Heme haloperoxidase family profile" evidence="9">
    <location>
        <begin position="11"/>
        <end position="241"/>
    </location>
</feature>
<proteinExistence type="inferred from homology"/>
<dbReference type="RefSeq" id="XP_033422282.1">
    <property type="nucleotide sequence ID" value="XM_033574264.1"/>
</dbReference>
<comment type="similarity">
    <text evidence="7">Belongs to the chloroperoxidase family.</text>
</comment>
<dbReference type="InterPro" id="IPR036851">
    <property type="entry name" value="Chloroperoxidase-like_sf"/>
</dbReference>
<keyword evidence="5" id="KW-0560">Oxidoreductase</keyword>
<evidence type="ECO:0000256" key="6">
    <source>
        <dbReference type="ARBA" id="ARBA00023004"/>
    </source>
</evidence>
<evidence type="ECO:0000313" key="11">
    <source>
        <dbReference type="Proteomes" id="UP000324241"/>
    </source>
</evidence>
<evidence type="ECO:0000313" key="10">
    <source>
        <dbReference type="EMBL" id="KAA8642920.1"/>
    </source>
</evidence>
<dbReference type="Gene3D" id="1.10.489.10">
    <property type="entry name" value="Chloroperoxidase-like"/>
    <property type="match status" value="1"/>
</dbReference>
<evidence type="ECO:0000256" key="7">
    <source>
        <dbReference type="ARBA" id="ARBA00025795"/>
    </source>
</evidence>
<gene>
    <name evidence="10" type="ORF">ATNIH1004_009681</name>
</gene>
<dbReference type="EMBL" id="QUQM01000005">
    <property type="protein sequence ID" value="KAA8642920.1"/>
    <property type="molecule type" value="Genomic_DNA"/>
</dbReference>
<dbReference type="Pfam" id="PF01328">
    <property type="entry name" value="Peroxidase_2"/>
    <property type="match status" value="1"/>
</dbReference>
<dbReference type="AlphaFoldDB" id="A0A5M9MBW1"/>
<dbReference type="PANTHER" id="PTHR33577">
    <property type="entry name" value="STERIGMATOCYSTIN BIOSYNTHESIS PEROXIDASE STCC-RELATED"/>
    <property type="match status" value="1"/>
</dbReference>
<keyword evidence="3" id="KW-0349">Heme</keyword>
<name>A0A5M9MBW1_9EURO</name>
<dbReference type="PROSITE" id="PS51405">
    <property type="entry name" value="HEME_HALOPEROXIDASE"/>
    <property type="match status" value="1"/>
</dbReference>
<keyword evidence="6" id="KW-0408">Iron</keyword>
<evidence type="ECO:0000256" key="4">
    <source>
        <dbReference type="ARBA" id="ARBA00022723"/>
    </source>
</evidence>
<dbReference type="GO" id="GO:0046872">
    <property type="term" value="F:metal ion binding"/>
    <property type="evidence" value="ECO:0007669"/>
    <property type="project" value="UniProtKB-KW"/>
</dbReference>
<evidence type="ECO:0000256" key="1">
    <source>
        <dbReference type="ARBA" id="ARBA00001970"/>
    </source>
</evidence>
<dbReference type="SUPFAM" id="SSF47571">
    <property type="entry name" value="Cloroperoxidase"/>
    <property type="match status" value="1"/>
</dbReference>
<dbReference type="PANTHER" id="PTHR33577:SF9">
    <property type="entry name" value="PEROXIDASE STCC"/>
    <property type="match status" value="1"/>
</dbReference>
<feature type="compositionally biased region" description="Low complexity" evidence="8">
    <location>
        <begin position="1"/>
        <end position="12"/>
    </location>
</feature>
<comment type="caution">
    <text evidence="10">The sequence shown here is derived from an EMBL/GenBank/DDBJ whole genome shotgun (WGS) entry which is preliminary data.</text>
</comment>
<protein>
    <recommendedName>
        <fullName evidence="9">Heme haloperoxidase family profile domain-containing protein</fullName>
    </recommendedName>
</protein>
<evidence type="ECO:0000256" key="8">
    <source>
        <dbReference type="SAM" id="MobiDB-lite"/>
    </source>
</evidence>
<dbReference type="OrthoDB" id="407298at2759"/>
<keyword evidence="4" id="KW-0479">Metal-binding</keyword>
<dbReference type="GO" id="GO:0004601">
    <property type="term" value="F:peroxidase activity"/>
    <property type="evidence" value="ECO:0007669"/>
    <property type="project" value="UniProtKB-KW"/>
</dbReference>
<comment type="cofactor">
    <cofactor evidence="1">
        <name>heme b</name>
        <dbReference type="ChEBI" id="CHEBI:60344"/>
    </cofactor>
</comment>
<evidence type="ECO:0000259" key="9">
    <source>
        <dbReference type="PROSITE" id="PS51405"/>
    </source>
</evidence>
<evidence type="ECO:0000256" key="3">
    <source>
        <dbReference type="ARBA" id="ARBA00022617"/>
    </source>
</evidence>
<dbReference type="VEuPathDB" id="FungiDB:EYZ11_009655"/>
<organism evidence="10 11">
    <name type="scientific">Aspergillus tanneri</name>
    <dbReference type="NCBI Taxonomy" id="1220188"/>
    <lineage>
        <taxon>Eukaryota</taxon>
        <taxon>Fungi</taxon>
        <taxon>Dikarya</taxon>
        <taxon>Ascomycota</taxon>
        <taxon>Pezizomycotina</taxon>
        <taxon>Eurotiomycetes</taxon>
        <taxon>Eurotiomycetidae</taxon>
        <taxon>Eurotiales</taxon>
        <taxon>Aspergillaceae</taxon>
        <taxon>Aspergillus</taxon>
        <taxon>Aspergillus subgen. Circumdati</taxon>
    </lineage>
</organism>
<evidence type="ECO:0000256" key="2">
    <source>
        <dbReference type="ARBA" id="ARBA00022559"/>
    </source>
</evidence>
<dbReference type="Proteomes" id="UP000324241">
    <property type="component" value="Unassembled WGS sequence"/>
</dbReference>
<feature type="region of interest" description="Disordered" evidence="8">
    <location>
        <begin position="1"/>
        <end position="20"/>
    </location>
</feature>
<sequence length="253" mass="28647">MSIHISTIMSTSGKYQPPRTEDLRAPCPALNTLANHGLIARDGRNITANELTSALRYLGLGFDVITILVNSAFAVHAEDPKNSPPGTSWSGLRDPNQVNDADIPVLNLDQVGRPHAIEHDVSLTRQDRALGDHMHLDRRLYDQLLRCPRDASPVFRVADLGILRNTRYNQQKMVNSQLEFDTKMHYIACAEAAALHCVFGKGMRRRVPREYIKAVFGEERLPIQEGWKPRRWRVFLPELAIMVVGVSRYAWPF</sequence>
<dbReference type="InterPro" id="IPR000028">
    <property type="entry name" value="Chloroperoxidase"/>
</dbReference>
<evidence type="ECO:0000256" key="5">
    <source>
        <dbReference type="ARBA" id="ARBA00023002"/>
    </source>
</evidence>
<dbReference type="GeneID" id="54332383"/>
<reference evidence="10 11" key="1">
    <citation type="submission" date="2019-08" db="EMBL/GenBank/DDBJ databases">
        <title>The genome sequence of a newly discovered highly antifungal drug resistant Aspergillus species, Aspergillus tanneri NIH 1004.</title>
        <authorList>
            <person name="Mounaud S."/>
            <person name="Singh I."/>
            <person name="Joardar V."/>
            <person name="Pakala S."/>
            <person name="Pakala S."/>
            <person name="Venepally P."/>
            <person name="Chung J.K."/>
            <person name="Losada L."/>
            <person name="Nierman W.C."/>
        </authorList>
    </citation>
    <scope>NUCLEOTIDE SEQUENCE [LARGE SCALE GENOMIC DNA]</scope>
    <source>
        <strain evidence="10 11">NIH1004</strain>
    </source>
</reference>